<name>A0A1H2TT85_9BACL</name>
<dbReference type="RefSeq" id="WP_074692771.1">
    <property type="nucleotide sequence ID" value="NZ_FNOJ01000006.1"/>
</dbReference>
<dbReference type="PANTHER" id="PTHR24320">
    <property type="entry name" value="RETINOL DEHYDROGENASE"/>
    <property type="match status" value="1"/>
</dbReference>
<reference evidence="4" key="1">
    <citation type="submission" date="2016-10" db="EMBL/GenBank/DDBJ databases">
        <authorList>
            <person name="Varghese N."/>
        </authorList>
    </citation>
    <scope>NUCLEOTIDE SEQUENCE [LARGE SCALE GENOMIC DNA]</scope>
    <source>
        <strain evidence="4">DSM 12489</strain>
    </source>
</reference>
<dbReference type="AlphaFoldDB" id="A0A1H2TT85"/>
<dbReference type="EMBL" id="FNOJ01000006">
    <property type="protein sequence ID" value="SDW46948.1"/>
    <property type="molecule type" value="Genomic_DNA"/>
</dbReference>
<keyword evidence="4" id="KW-1185">Reference proteome</keyword>
<dbReference type="PRINTS" id="PR00081">
    <property type="entry name" value="GDHRDH"/>
</dbReference>
<dbReference type="SUPFAM" id="SSF51735">
    <property type="entry name" value="NAD(P)-binding Rossmann-fold domains"/>
    <property type="match status" value="1"/>
</dbReference>
<sequence>MDWTIDNMPSMRGMTAIVTGANSGIGWEAAKVLAARHARVILAVRSVERGAAAKNRILAEAPQADVAVMRIDLADLPSVQAFADEVMERERKVNLLVNNAGVMAPSYQRTKQGLELQFGTNHIGHFALTLRLLPALCKGRGARVVTVSSMAHTMAKALDIPYLCGDGRYRRFASYAQSKLANLLFAYELQRRVQSRGLALQSIAAHPGFAATSLLDNGMFAKSTWVRPFARWVNRFAQPSEMGALPTLYAATHPDLVGGEYIGPVGGMRGYPGIVRSSDASYDVDAAKRLWDLSLELANIRPDDWIALADTM</sequence>
<comment type="similarity">
    <text evidence="1">Belongs to the short-chain dehydrogenases/reductases (SDR) family.</text>
</comment>
<keyword evidence="2" id="KW-0560">Oxidoreductase</keyword>
<dbReference type="Proteomes" id="UP000182589">
    <property type="component" value="Unassembled WGS sequence"/>
</dbReference>
<dbReference type="CDD" id="cd05327">
    <property type="entry name" value="retinol-DH_like_SDR_c_like"/>
    <property type="match status" value="1"/>
</dbReference>
<evidence type="ECO:0000256" key="2">
    <source>
        <dbReference type="ARBA" id="ARBA00023002"/>
    </source>
</evidence>
<dbReference type="PANTHER" id="PTHR24320:SF148">
    <property type="entry name" value="NAD(P)-BINDING ROSSMANN-FOLD SUPERFAMILY PROTEIN"/>
    <property type="match status" value="1"/>
</dbReference>
<evidence type="ECO:0000256" key="1">
    <source>
        <dbReference type="ARBA" id="ARBA00006484"/>
    </source>
</evidence>
<dbReference type="InterPro" id="IPR002347">
    <property type="entry name" value="SDR_fam"/>
</dbReference>
<accession>A0A1H2TT85</accession>
<dbReference type="NCBIfam" id="NF004846">
    <property type="entry name" value="PRK06197.1"/>
    <property type="match status" value="1"/>
</dbReference>
<dbReference type="Pfam" id="PF00106">
    <property type="entry name" value="adh_short"/>
    <property type="match status" value="1"/>
</dbReference>
<dbReference type="STRING" id="89784.SAMN04489725_106116"/>
<dbReference type="GO" id="GO:0016491">
    <property type="term" value="F:oxidoreductase activity"/>
    <property type="evidence" value="ECO:0007669"/>
    <property type="project" value="UniProtKB-KW"/>
</dbReference>
<dbReference type="InterPro" id="IPR036291">
    <property type="entry name" value="NAD(P)-bd_dom_sf"/>
</dbReference>
<gene>
    <name evidence="3" type="ORF">SAMN04489725_106116</name>
</gene>
<dbReference type="Gene3D" id="3.40.50.720">
    <property type="entry name" value="NAD(P)-binding Rossmann-like Domain"/>
    <property type="match status" value="1"/>
</dbReference>
<protein>
    <submittedName>
        <fullName evidence="3">NAD(P)-dependent dehydrogenase, short-chain alcohol dehydrogenase family</fullName>
    </submittedName>
</protein>
<evidence type="ECO:0000313" key="4">
    <source>
        <dbReference type="Proteomes" id="UP000182589"/>
    </source>
</evidence>
<proteinExistence type="inferred from homology"/>
<evidence type="ECO:0000313" key="3">
    <source>
        <dbReference type="EMBL" id="SDW46948.1"/>
    </source>
</evidence>
<organism evidence="3 4">
    <name type="scientific">Alicyclobacillus hesperidum</name>
    <dbReference type="NCBI Taxonomy" id="89784"/>
    <lineage>
        <taxon>Bacteria</taxon>
        <taxon>Bacillati</taxon>
        <taxon>Bacillota</taxon>
        <taxon>Bacilli</taxon>
        <taxon>Bacillales</taxon>
        <taxon>Alicyclobacillaceae</taxon>
        <taxon>Alicyclobacillus</taxon>
    </lineage>
</organism>